<proteinExistence type="predicted"/>
<accession>A0A6J6RWC6</accession>
<name>A0A6J6RWC6_9ZZZZ</name>
<reference evidence="1" key="1">
    <citation type="submission" date="2020-05" db="EMBL/GenBank/DDBJ databases">
        <authorList>
            <person name="Chiriac C."/>
            <person name="Salcher M."/>
            <person name="Ghai R."/>
            <person name="Kavagutti S V."/>
        </authorList>
    </citation>
    <scope>NUCLEOTIDE SEQUENCE</scope>
</reference>
<dbReference type="AlphaFoldDB" id="A0A6J6RWC6"/>
<gene>
    <name evidence="1" type="ORF">UFOPK2579_02333</name>
</gene>
<evidence type="ECO:0000313" key="1">
    <source>
        <dbReference type="EMBL" id="CAB4726648.1"/>
    </source>
</evidence>
<dbReference type="EMBL" id="CAEZXR010000336">
    <property type="protein sequence ID" value="CAB4726648.1"/>
    <property type="molecule type" value="Genomic_DNA"/>
</dbReference>
<sequence length="48" mass="5090">MTCDDELVGEVGNSVVCTVTDSEGEYDIESTVSAIDGLRFSLEFADVA</sequence>
<organism evidence="1">
    <name type="scientific">freshwater metagenome</name>
    <dbReference type="NCBI Taxonomy" id="449393"/>
    <lineage>
        <taxon>unclassified sequences</taxon>
        <taxon>metagenomes</taxon>
        <taxon>ecological metagenomes</taxon>
    </lineage>
</organism>
<protein>
    <submittedName>
        <fullName evidence="1">Unannotated protein</fullName>
    </submittedName>
</protein>